<dbReference type="PANTHER" id="PTHR43649">
    <property type="entry name" value="ARABINOSE-BINDING PROTEIN-RELATED"/>
    <property type="match status" value="1"/>
</dbReference>
<reference evidence="2 3" key="1">
    <citation type="submission" date="2021-04" db="EMBL/GenBank/DDBJ databases">
        <authorList>
            <person name="Rakotoarivonina H."/>
        </authorList>
    </citation>
    <scope>NUCLEOTIDE SEQUENCE [LARGE SCALE GENOMIC DNA]</scope>
    <source>
        <strain evidence="2 3">XE</strain>
    </source>
</reference>
<keyword evidence="3" id="KW-1185">Reference proteome</keyword>
<dbReference type="Proteomes" id="UP000681526">
    <property type="component" value="Unassembled WGS sequence"/>
</dbReference>
<dbReference type="SUPFAM" id="SSF53850">
    <property type="entry name" value="Periplasmic binding protein-like II"/>
    <property type="match status" value="1"/>
</dbReference>
<keyword evidence="1" id="KW-0732">Signal</keyword>
<dbReference type="EMBL" id="CAJRAY010000018">
    <property type="protein sequence ID" value="CAG5079867.1"/>
    <property type="molecule type" value="Genomic_DNA"/>
</dbReference>
<feature type="chain" id="PRO_5045278958" evidence="1">
    <location>
        <begin position="21"/>
        <end position="431"/>
    </location>
</feature>
<protein>
    <submittedName>
        <fullName evidence="2">Xylotriose lipo-binding protein</fullName>
    </submittedName>
</protein>
<proteinExistence type="predicted"/>
<dbReference type="InterPro" id="IPR050490">
    <property type="entry name" value="Bact_solute-bd_prot1"/>
</dbReference>
<sequence>MKIRIPAAAAVMLIAALLLAACGSGEAPAANAGESVTIRLMSPWPHIGSLQNELVERIIEEYMDEHPGVTVSLEALENELYKDRLKVLSASNALPDVGFTWAAGFLDPYVEGGLFTPLDDLLEDELGGQFVAGTTEAYEKNGMTYAVPVELNIVPVFYNKDIFARCGLVPPQTFDDLKEVIRRLNEAGVTPIALGGKDAWTLSFWFMYLVDRVGGADLLDQSIAMSRFTDPRIVEAARLTQELVELDAFHDGFMGMSNEEAKAAFMAEKAAMFAIGTWEVPNYTTNPNVAESFKDKIGFFPFPLVEGGKGELNNWIGGPGLGLFVAENSKVKEEAKQFVAYFVKKWGERAVTEAGIIPATKVNTRSIHLPRMFSDLLNELRTANKVTLYADVQMKPVAAEEHYTLVQALFGGAVSPEEFARRQEMALIKSR</sequence>
<dbReference type="InterPro" id="IPR006059">
    <property type="entry name" value="SBP"/>
</dbReference>
<gene>
    <name evidence="2" type="primary">txxe 555-xynE</name>
    <name evidence="2" type="ORF">TXXE_03450</name>
</gene>
<dbReference type="RefSeq" id="WP_213483480.1">
    <property type="nucleotide sequence ID" value="NZ_CAJRAY010000018.1"/>
</dbReference>
<evidence type="ECO:0000313" key="3">
    <source>
        <dbReference type="Proteomes" id="UP000681526"/>
    </source>
</evidence>
<dbReference type="Pfam" id="PF01547">
    <property type="entry name" value="SBP_bac_1"/>
    <property type="match status" value="1"/>
</dbReference>
<evidence type="ECO:0000313" key="2">
    <source>
        <dbReference type="EMBL" id="CAG5079867.1"/>
    </source>
</evidence>
<accession>A0ABM8V0S6</accession>
<name>A0ABM8V0S6_THEXY</name>
<comment type="caution">
    <text evidence="2">The sequence shown here is derived from an EMBL/GenBank/DDBJ whole genome shotgun (WGS) entry which is preliminary data.</text>
</comment>
<dbReference type="Gene3D" id="3.40.190.10">
    <property type="entry name" value="Periplasmic binding protein-like II"/>
    <property type="match status" value="2"/>
</dbReference>
<dbReference type="PROSITE" id="PS51257">
    <property type="entry name" value="PROKAR_LIPOPROTEIN"/>
    <property type="match status" value="1"/>
</dbReference>
<organism evidence="2 3">
    <name type="scientific">Thermobacillus xylanilyticus</name>
    <dbReference type="NCBI Taxonomy" id="76633"/>
    <lineage>
        <taxon>Bacteria</taxon>
        <taxon>Bacillati</taxon>
        <taxon>Bacillota</taxon>
        <taxon>Bacilli</taxon>
        <taxon>Bacillales</taxon>
        <taxon>Paenibacillaceae</taxon>
        <taxon>Thermobacillus</taxon>
    </lineage>
</organism>
<evidence type="ECO:0000256" key="1">
    <source>
        <dbReference type="SAM" id="SignalP"/>
    </source>
</evidence>
<dbReference type="PANTHER" id="PTHR43649:SF14">
    <property type="entry name" value="BLR3389 PROTEIN"/>
    <property type="match status" value="1"/>
</dbReference>
<feature type="signal peptide" evidence="1">
    <location>
        <begin position="1"/>
        <end position="20"/>
    </location>
</feature>